<dbReference type="EMBL" id="JAPMOS010000017">
    <property type="protein sequence ID" value="KAJ4459813.1"/>
    <property type="molecule type" value="Genomic_DNA"/>
</dbReference>
<gene>
    <name evidence="1" type="ORF">PAPYR_4213</name>
</gene>
<dbReference type="InterPro" id="IPR017439">
    <property type="entry name" value="Amidohydrolase"/>
</dbReference>
<dbReference type="SUPFAM" id="SSF53187">
    <property type="entry name" value="Zn-dependent exopeptidases"/>
    <property type="match status" value="1"/>
</dbReference>
<dbReference type="PANTHER" id="PTHR11014:SF169">
    <property type="entry name" value="CLAN MH, FAMILY M20, PEPTIDASE T-LIKE METALLOPEPTIDASE"/>
    <property type="match status" value="1"/>
</dbReference>
<dbReference type="Gene3D" id="3.40.630.10">
    <property type="entry name" value="Zn peptidases"/>
    <property type="match status" value="2"/>
</dbReference>
<protein>
    <submittedName>
        <fullName evidence="1">Peptidase M20</fullName>
    </submittedName>
</protein>
<dbReference type="Pfam" id="PF01546">
    <property type="entry name" value="Peptidase_M20"/>
    <property type="match status" value="1"/>
</dbReference>
<proteinExistence type="predicted"/>
<dbReference type="InterPro" id="IPR002933">
    <property type="entry name" value="Peptidase_M20"/>
</dbReference>
<sequence length="419" mass="44414">MTEMLSSSFGLTHTTIQQCLELRHELHLNPSLSFEEKPTVDRIVSFLQAGGVSADQLHRLVGGCGLLAVFGTKKTESPSICFRADIDALPINEMAGIPWASTVPNVSHKCGHDGHTAIMCAVALTLVQHPPQHGQVILCFQPSEERGEGAKLMRSDPGWDPLVGSAPIYGLHNIPGAPLAAVLTRRGVFASASRGLNIRLEGRVAHAATPEKGCSPVLAMTGIIHALLGLPSMSLAFGNACKVTVVHAALGTPDAFGTSPASAVVQATLRTHSNEDMVHLTAQVAHLLPSVPTVHVDSTVMPIMAIRIGSGLAAAHGVTMTHSIVDDFPAQVNDPKGVELVERAARAAGLSTEELATPFAWSEDFSNYPRGTFFGLGAGPTCPPLHDLQYDFPDELIAHGARVFLGILQQQQQQQQQPV</sequence>
<accession>A0ABQ8UND9</accession>
<dbReference type="NCBIfam" id="TIGR01891">
    <property type="entry name" value="amidohydrolases"/>
    <property type="match status" value="1"/>
</dbReference>
<dbReference type="PANTHER" id="PTHR11014">
    <property type="entry name" value="PEPTIDASE M20 FAMILY MEMBER"/>
    <property type="match status" value="1"/>
</dbReference>
<dbReference type="Gene3D" id="3.30.70.360">
    <property type="match status" value="2"/>
</dbReference>
<reference evidence="1" key="1">
    <citation type="journal article" date="2022" name="bioRxiv">
        <title>Genomics of Preaxostyla Flagellates Illuminates Evolutionary Transitions and the Path Towards Mitochondrial Loss.</title>
        <authorList>
            <person name="Novak L.V.F."/>
            <person name="Treitli S.C."/>
            <person name="Pyrih J."/>
            <person name="Halakuc P."/>
            <person name="Pipaliya S.V."/>
            <person name="Vacek V."/>
            <person name="Brzon O."/>
            <person name="Soukal P."/>
            <person name="Eme L."/>
            <person name="Dacks J.B."/>
            <person name="Karnkowska A."/>
            <person name="Elias M."/>
            <person name="Hampl V."/>
        </authorList>
    </citation>
    <scope>NUCLEOTIDE SEQUENCE</scope>
    <source>
        <strain evidence="1">RCP-MX</strain>
    </source>
</reference>
<comment type="caution">
    <text evidence="1">The sequence shown here is derived from an EMBL/GenBank/DDBJ whole genome shotgun (WGS) entry which is preliminary data.</text>
</comment>
<evidence type="ECO:0000313" key="2">
    <source>
        <dbReference type="Proteomes" id="UP001141327"/>
    </source>
</evidence>
<organism evidence="1 2">
    <name type="scientific">Paratrimastix pyriformis</name>
    <dbReference type="NCBI Taxonomy" id="342808"/>
    <lineage>
        <taxon>Eukaryota</taxon>
        <taxon>Metamonada</taxon>
        <taxon>Preaxostyla</taxon>
        <taxon>Paratrimastigidae</taxon>
        <taxon>Paratrimastix</taxon>
    </lineage>
</organism>
<dbReference type="Proteomes" id="UP001141327">
    <property type="component" value="Unassembled WGS sequence"/>
</dbReference>
<keyword evidence="2" id="KW-1185">Reference proteome</keyword>
<dbReference type="SUPFAM" id="SSF55031">
    <property type="entry name" value="Bacterial exopeptidase dimerisation domain"/>
    <property type="match status" value="1"/>
</dbReference>
<dbReference type="InterPro" id="IPR036264">
    <property type="entry name" value="Bact_exopeptidase_dim_dom"/>
</dbReference>
<evidence type="ECO:0000313" key="1">
    <source>
        <dbReference type="EMBL" id="KAJ4459813.1"/>
    </source>
</evidence>
<name>A0ABQ8UND9_9EUKA</name>